<feature type="transmembrane region" description="Helical" evidence="1">
    <location>
        <begin position="289"/>
        <end position="310"/>
    </location>
</feature>
<keyword evidence="1" id="KW-0472">Membrane</keyword>
<feature type="transmembrane region" description="Helical" evidence="1">
    <location>
        <begin position="107"/>
        <end position="128"/>
    </location>
</feature>
<gene>
    <name evidence="2" type="ORF">CEP51_007815</name>
</gene>
<sequence length="379" mass="42213">MACKVGSANPDIAGLGIIISFAFHAGLSLLLSVWSLCLWKPAIEALDRFKHEALSNTSDEFAAQIAHQEEGLERSSENALTVLDQPQAGEDDTQVSVPLKKKCIDKILATIGDVQIINAMGLLIAAFIQHETLSLYHLRVVYDIANFTAVSACASLINVSADANNPKRTRILVFSVYTLLFLPFCAFLGTKLKNWDEKVPGRCYNTGLTASPDSMHPLAGMIYLGITCFWSITALVCCFNSKLDPYRSTTFPTESLQRGVEQLKTYMLDSLLRDIQSINQTRGGDYAGFFHWNPIFLVPQCFFTFLYLLFHPKAEYQVWALLPLAMAQYPLHLYMVIAIRIRNERFLEGDSENDWGFGQIIALVLCAATCIECIRGVSD</sequence>
<evidence type="ECO:0000313" key="2">
    <source>
        <dbReference type="EMBL" id="RSL78890.1"/>
    </source>
</evidence>
<dbReference type="InterPro" id="IPR053018">
    <property type="entry name" value="Elsinochrome_Biosynth-Asso"/>
</dbReference>
<dbReference type="EMBL" id="NKCL01000192">
    <property type="protein sequence ID" value="RSL78890.1"/>
    <property type="molecule type" value="Genomic_DNA"/>
</dbReference>
<dbReference type="PANTHER" id="PTHR37577">
    <property type="entry name" value="INTEGRAL MEMBRANE PROTEIN"/>
    <property type="match status" value="1"/>
</dbReference>
<feature type="transmembrane region" description="Helical" evidence="1">
    <location>
        <begin position="171"/>
        <end position="190"/>
    </location>
</feature>
<comment type="caution">
    <text evidence="2">The sequence shown here is derived from an EMBL/GenBank/DDBJ whole genome shotgun (WGS) entry which is preliminary data.</text>
</comment>
<accession>A0A428RMY0</accession>
<feature type="transmembrane region" description="Helical" evidence="1">
    <location>
        <begin position="12"/>
        <end position="39"/>
    </location>
</feature>
<feature type="transmembrane region" description="Helical" evidence="1">
    <location>
        <begin position="140"/>
        <end position="159"/>
    </location>
</feature>
<proteinExistence type="predicted"/>
<reference evidence="2 3" key="1">
    <citation type="submission" date="2017-06" db="EMBL/GenBank/DDBJ databases">
        <title>Comparative genomic analysis of Ambrosia Fusariam Clade fungi.</title>
        <authorList>
            <person name="Stajich J.E."/>
            <person name="Carrillo J."/>
            <person name="Kijimoto T."/>
            <person name="Eskalen A."/>
            <person name="O'Donnell K."/>
            <person name="Kasson M."/>
        </authorList>
    </citation>
    <scope>NUCLEOTIDE SEQUENCE [LARGE SCALE GENOMIC DNA]</scope>
    <source>
        <strain evidence="2 3">NRRL62606</strain>
    </source>
</reference>
<name>A0A428RMY0_9HYPO</name>
<feature type="transmembrane region" description="Helical" evidence="1">
    <location>
        <begin position="218"/>
        <end position="239"/>
    </location>
</feature>
<keyword evidence="1" id="KW-1133">Transmembrane helix</keyword>
<dbReference type="PANTHER" id="PTHR37577:SF1">
    <property type="entry name" value="INTEGRAL MEMBRANE PROTEIN"/>
    <property type="match status" value="1"/>
</dbReference>
<evidence type="ECO:0000256" key="1">
    <source>
        <dbReference type="SAM" id="Phobius"/>
    </source>
</evidence>
<evidence type="ECO:0000313" key="3">
    <source>
        <dbReference type="Proteomes" id="UP000287972"/>
    </source>
</evidence>
<feature type="transmembrane region" description="Helical" evidence="1">
    <location>
        <begin position="316"/>
        <end position="337"/>
    </location>
</feature>
<organism evidence="2 3">
    <name type="scientific">Fusarium floridanum</name>
    <dbReference type="NCBI Taxonomy" id="1325733"/>
    <lineage>
        <taxon>Eukaryota</taxon>
        <taxon>Fungi</taxon>
        <taxon>Dikarya</taxon>
        <taxon>Ascomycota</taxon>
        <taxon>Pezizomycotina</taxon>
        <taxon>Sordariomycetes</taxon>
        <taxon>Hypocreomycetidae</taxon>
        <taxon>Hypocreales</taxon>
        <taxon>Nectriaceae</taxon>
        <taxon>Fusarium</taxon>
        <taxon>Fusarium solani species complex</taxon>
    </lineage>
</organism>
<dbReference type="Proteomes" id="UP000287972">
    <property type="component" value="Unassembled WGS sequence"/>
</dbReference>
<keyword evidence="1" id="KW-0812">Transmembrane</keyword>
<protein>
    <submittedName>
        <fullName evidence="2">Uncharacterized protein</fullName>
    </submittedName>
</protein>
<keyword evidence="3" id="KW-1185">Reference proteome</keyword>
<dbReference type="AlphaFoldDB" id="A0A428RMY0"/>